<organism evidence="2 3">
    <name type="scientific">Stylosanthes scabra</name>
    <dbReference type="NCBI Taxonomy" id="79078"/>
    <lineage>
        <taxon>Eukaryota</taxon>
        <taxon>Viridiplantae</taxon>
        <taxon>Streptophyta</taxon>
        <taxon>Embryophyta</taxon>
        <taxon>Tracheophyta</taxon>
        <taxon>Spermatophyta</taxon>
        <taxon>Magnoliopsida</taxon>
        <taxon>eudicotyledons</taxon>
        <taxon>Gunneridae</taxon>
        <taxon>Pentapetalae</taxon>
        <taxon>rosids</taxon>
        <taxon>fabids</taxon>
        <taxon>Fabales</taxon>
        <taxon>Fabaceae</taxon>
        <taxon>Papilionoideae</taxon>
        <taxon>50 kb inversion clade</taxon>
        <taxon>dalbergioids sensu lato</taxon>
        <taxon>Dalbergieae</taxon>
        <taxon>Pterocarpus clade</taxon>
        <taxon>Stylosanthes</taxon>
    </lineage>
</organism>
<proteinExistence type="predicted"/>
<keyword evidence="3" id="KW-1185">Reference proteome</keyword>
<feature type="non-terminal residue" evidence="2">
    <location>
        <position position="69"/>
    </location>
</feature>
<dbReference type="Proteomes" id="UP001341840">
    <property type="component" value="Unassembled WGS sequence"/>
</dbReference>
<protein>
    <submittedName>
        <fullName evidence="2">Uncharacterized protein</fullName>
    </submittedName>
</protein>
<sequence length="69" mass="7385">MALAWSSSPHTLATPWQPRQPHVGTWLPPAPIPSSHPSPNKPPSRHNVILASPCTLLTAPTPRHSMAVA</sequence>
<evidence type="ECO:0000256" key="1">
    <source>
        <dbReference type="SAM" id="MobiDB-lite"/>
    </source>
</evidence>
<feature type="region of interest" description="Disordered" evidence="1">
    <location>
        <begin position="1"/>
        <end position="47"/>
    </location>
</feature>
<feature type="compositionally biased region" description="Polar residues" evidence="1">
    <location>
        <begin position="1"/>
        <end position="11"/>
    </location>
</feature>
<evidence type="ECO:0000313" key="2">
    <source>
        <dbReference type="EMBL" id="MED6115364.1"/>
    </source>
</evidence>
<gene>
    <name evidence="2" type="ORF">PIB30_089732</name>
</gene>
<dbReference type="EMBL" id="JASCZI010001693">
    <property type="protein sequence ID" value="MED6115364.1"/>
    <property type="molecule type" value="Genomic_DNA"/>
</dbReference>
<feature type="compositionally biased region" description="Pro residues" evidence="1">
    <location>
        <begin position="28"/>
        <end position="42"/>
    </location>
</feature>
<reference evidence="2 3" key="1">
    <citation type="journal article" date="2023" name="Plants (Basel)">
        <title>Bridging the Gap: Combining Genomics and Transcriptomics Approaches to Understand Stylosanthes scabra, an Orphan Legume from the Brazilian Caatinga.</title>
        <authorList>
            <person name="Ferreira-Neto J.R.C."/>
            <person name="da Silva M.D."/>
            <person name="Binneck E."/>
            <person name="de Melo N.F."/>
            <person name="da Silva R.H."/>
            <person name="de Melo A.L.T.M."/>
            <person name="Pandolfi V."/>
            <person name="Bustamante F.O."/>
            <person name="Brasileiro-Vidal A.C."/>
            <person name="Benko-Iseppon A.M."/>
        </authorList>
    </citation>
    <scope>NUCLEOTIDE SEQUENCE [LARGE SCALE GENOMIC DNA]</scope>
    <source>
        <tissue evidence="2">Leaves</tissue>
    </source>
</reference>
<name>A0ABU6QUJ7_9FABA</name>
<accession>A0ABU6QUJ7</accession>
<evidence type="ECO:0000313" key="3">
    <source>
        <dbReference type="Proteomes" id="UP001341840"/>
    </source>
</evidence>
<comment type="caution">
    <text evidence="2">The sequence shown here is derived from an EMBL/GenBank/DDBJ whole genome shotgun (WGS) entry which is preliminary data.</text>
</comment>